<dbReference type="CDD" id="cd14791">
    <property type="entry name" value="GH36"/>
    <property type="match status" value="1"/>
</dbReference>
<dbReference type="InterPro" id="IPR031705">
    <property type="entry name" value="Glyco_hydro_36_C"/>
</dbReference>
<evidence type="ECO:0000259" key="8">
    <source>
        <dbReference type="Pfam" id="PF16874"/>
    </source>
</evidence>
<dbReference type="Gene3D" id="2.60.40.1180">
    <property type="entry name" value="Golgi alpha-mannosidase II"/>
    <property type="match status" value="1"/>
</dbReference>
<dbReference type="PRINTS" id="PR00743">
    <property type="entry name" value="GLHYDRLASE36"/>
</dbReference>
<dbReference type="InterPro" id="IPR031704">
    <property type="entry name" value="Glyco_hydro_36_N"/>
</dbReference>
<dbReference type="GO" id="GO:0004557">
    <property type="term" value="F:alpha-galactosidase activity"/>
    <property type="evidence" value="ECO:0007669"/>
    <property type="project" value="UniProtKB-UniRule"/>
</dbReference>
<organism evidence="10 11">
    <name type="scientific">Dinghuibacter silviterrae</name>
    <dbReference type="NCBI Taxonomy" id="1539049"/>
    <lineage>
        <taxon>Bacteria</taxon>
        <taxon>Pseudomonadati</taxon>
        <taxon>Bacteroidota</taxon>
        <taxon>Chitinophagia</taxon>
        <taxon>Chitinophagales</taxon>
        <taxon>Chitinophagaceae</taxon>
        <taxon>Dinghuibacter</taxon>
    </lineage>
</organism>
<proteinExistence type="inferred from homology"/>
<evidence type="ECO:0000256" key="3">
    <source>
        <dbReference type="ARBA" id="ARBA00022801"/>
    </source>
</evidence>
<evidence type="ECO:0000256" key="2">
    <source>
        <dbReference type="ARBA" id="ARBA00012755"/>
    </source>
</evidence>
<keyword evidence="4 5" id="KW-0326">Glycosidase</keyword>
<dbReference type="PANTHER" id="PTHR43053:SF3">
    <property type="entry name" value="ALPHA-GALACTOSIDASE C-RELATED"/>
    <property type="match status" value="1"/>
</dbReference>
<dbReference type="FunFam" id="3.20.20.70:FF:000118">
    <property type="entry name" value="Alpha-galactosidase"/>
    <property type="match status" value="1"/>
</dbReference>
<evidence type="ECO:0000313" key="10">
    <source>
        <dbReference type="EMBL" id="TDX01109.1"/>
    </source>
</evidence>
<feature type="domain" description="Glycosyl hydrolase family 36 N-terminal" evidence="9">
    <location>
        <begin position="95"/>
        <end position="288"/>
    </location>
</feature>
<evidence type="ECO:0000256" key="5">
    <source>
        <dbReference type="PIRNR" id="PIRNR005536"/>
    </source>
</evidence>
<dbReference type="Proteomes" id="UP000294498">
    <property type="component" value="Unassembled WGS sequence"/>
</dbReference>
<gene>
    <name evidence="10" type="ORF">EDB95_2140</name>
</gene>
<dbReference type="PIRSF" id="PIRSF005536">
    <property type="entry name" value="Agal"/>
    <property type="match status" value="1"/>
</dbReference>
<feature type="signal peptide" evidence="7">
    <location>
        <begin position="1"/>
        <end position="21"/>
    </location>
</feature>
<evidence type="ECO:0000256" key="1">
    <source>
        <dbReference type="ARBA" id="ARBA00001255"/>
    </source>
</evidence>
<dbReference type="InterPro" id="IPR017853">
    <property type="entry name" value="GH"/>
</dbReference>
<name>A0A4R8DSR2_9BACT</name>
<dbReference type="RefSeq" id="WP_246073593.1">
    <property type="nucleotide sequence ID" value="NZ_SODV01000001.1"/>
</dbReference>
<comment type="caution">
    <text evidence="10">The sequence shown here is derived from an EMBL/GenBank/DDBJ whole genome shotgun (WGS) entry which is preliminary data.</text>
</comment>
<dbReference type="PROSITE" id="PS00512">
    <property type="entry name" value="ALPHA_GALACTOSIDASE"/>
    <property type="match status" value="1"/>
</dbReference>
<evidence type="ECO:0000313" key="11">
    <source>
        <dbReference type="Proteomes" id="UP000294498"/>
    </source>
</evidence>
<feature type="domain" description="Glycosyl hydrolase family 36 C-terminal" evidence="8">
    <location>
        <begin position="647"/>
        <end position="735"/>
    </location>
</feature>
<reference evidence="10 11" key="1">
    <citation type="submission" date="2019-03" db="EMBL/GenBank/DDBJ databases">
        <title>Genomic Encyclopedia of Type Strains, Phase IV (KMG-IV): sequencing the most valuable type-strain genomes for metagenomic binning, comparative biology and taxonomic classification.</title>
        <authorList>
            <person name="Goeker M."/>
        </authorList>
    </citation>
    <scope>NUCLEOTIDE SEQUENCE [LARGE SCALE GENOMIC DNA]</scope>
    <source>
        <strain evidence="10 11">DSM 100059</strain>
    </source>
</reference>
<protein>
    <recommendedName>
        <fullName evidence="2 5">Alpha-galactosidase</fullName>
        <ecNumber evidence="2 5">3.2.1.22</ecNumber>
    </recommendedName>
</protein>
<dbReference type="InterPro" id="IPR002252">
    <property type="entry name" value="Glyco_hydro_36"/>
</dbReference>
<dbReference type="AlphaFoldDB" id="A0A4R8DSR2"/>
<dbReference type="InterPro" id="IPR013785">
    <property type="entry name" value="Aldolase_TIM"/>
</dbReference>
<dbReference type="InterPro" id="IPR013780">
    <property type="entry name" value="Glyco_hydro_b"/>
</dbReference>
<keyword evidence="11" id="KW-1185">Reference proteome</keyword>
<dbReference type="InterPro" id="IPR000111">
    <property type="entry name" value="Glyco_hydro_27/36_CS"/>
</dbReference>
<evidence type="ECO:0000256" key="6">
    <source>
        <dbReference type="PIRSR" id="PIRSR005536-1"/>
    </source>
</evidence>
<dbReference type="Pfam" id="PF02065">
    <property type="entry name" value="Melibiase"/>
    <property type="match status" value="1"/>
</dbReference>
<dbReference type="Pfam" id="PF16875">
    <property type="entry name" value="Glyco_hydro_36N"/>
    <property type="match status" value="1"/>
</dbReference>
<dbReference type="Gene3D" id="3.20.20.70">
    <property type="entry name" value="Aldolase class I"/>
    <property type="match status" value="1"/>
</dbReference>
<sequence>MRRRTAAMFFCAVALVGAAAAASARPAERPAPAQPGERPAAAQPAPGFAPIRIETTHVALVFTVGADGSLYQSWLGPRLADTAEYAAGPAPRHEAFIGAGLSDLAEPAITVTHADGNPSLDLRYVRHEVTGNETVIYLKDSVYPFTVALHFKTFADQDVTETWTEIRHSEKKVVTIEEVASSVLHFDGPGYHLTEFHGGYASEMQMEESPLENGVRILDSKLGTRPDMYQAPFFMLSLDGPAREENGPVLAGTLAWTGNFRFLFDVDERHSLRVVSGINPYRSPVTLEPGRAFTTPPFIFTYTTNGKGQASRNLHHWAARYGIMDGDQPRLTPLNNWEATHTGFDEQKLVGLFDGAVRLGLDLFLLDDGWFGDKYPRDNDKAGLGDWMENPRKLPDGLGYLVREADKKGLRFGIWLEPEMVNPASELYHAHPDWILRLPNRPEQYQRNQLVLDLCNPAVQEYVYHVVHDLLQRDTGIAYIKWDCNRPMTDAWSPFLGEHQGSLYIDYTHGFYNVLARLRKEYPHLPMMLCAGGGGRTDYGALRYFTEFWPSDNTDALERVFIQWGYSCFFPAFSICAHVTSMGRESLKFRTDVAMMDKLGYDIQVDRLTPEELTFSANAVRTYRRLSPLIGWGDLYRLVSPYEEHRAALMYVDSTRTHAVVFAYTLQTRHQEFFYRVPLRGLDPSGRYRVKEINLAPGTHSVNPDDDKVFSGDFLMKAGLQLTPGRINPATSWVYDITTEND</sequence>
<evidence type="ECO:0000256" key="4">
    <source>
        <dbReference type="ARBA" id="ARBA00023295"/>
    </source>
</evidence>
<evidence type="ECO:0000259" key="9">
    <source>
        <dbReference type="Pfam" id="PF16875"/>
    </source>
</evidence>
<dbReference type="Pfam" id="PF16874">
    <property type="entry name" value="Glyco_hydro_36C"/>
    <property type="match status" value="1"/>
</dbReference>
<keyword evidence="7" id="KW-0732">Signal</keyword>
<feature type="active site" description="Proton donor" evidence="6">
    <location>
        <position position="552"/>
    </location>
</feature>
<keyword evidence="3 5" id="KW-0378">Hydrolase</keyword>
<comment type="similarity">
    <text evidence="5">Belongs to the glycosyl hydrolase.</text>
</comment>
<dbReference type="EMBL" id="SODV01000001">
    <property type="protein sequence ID" value="TDX01109.1"/>
    <property type="molecule type" value="Genomic_DNA"/>
</dbReference>
<dbReference type="PANTHER" id="PTHR43053">
    <property type="entry name" value="GLYCOSIDASE FAMILY 31"/>
    <property type="match status" value="1"/>
</dbReference>
<dbReference type="GO" id="GO:0016052">
    <property type="term" value="P:carbohydrate catabolic process"/>
    <property type="evidence" value="ECO:0007669"/>
    <property type="project" value="InterPro"/>
</dbReference>
<dbReference type="Gene3D" id="2.70.98.60">
    <property type="entry name" value="alpha-galactosidase from lactobacil brevis"/>
    <property type="match status" value="1"/>
</dbReference>
<feature type="active site" description="Nucleophile" evidence="6">
    <location>
        <position position="483"/>
    </location>
</feature>
<dbReference type="InterPro" id="IPR050985">
    <property type="entry name" value="Alpha-glycosidase_related"/>
</dbReference>
<accession>A0A4R8DSR2</accession>
<dbReference type="EC" id="3.2.1.22" evidence="2 5"/>
<comment type="catalytic activity">
    <reaction evidence="1 5">
        <text>Hydrolysis of terminal, non-reducing alpha-D-galactose residues in alpha-D-galactosides, including galactose oligosaccharides, galactomannans and galactolipids.</text>
        <dbReference type="EC" id="3.2.1.22"/>
    </reaction>
</comment>
<dbReference type="SUPFAM" id="SSF51445">
    <property type="entry name" value="(Trans)glycosidases"/>
    <property type="match status" value="1"/>
</dbReference>
<feature type="chain" id="PRO_5020212903" description="Alpha-galactosidase" evidence="7">
    <location>
        <begin position="22"/>
        <end position="742"/>
    </location>
</feature>
<dbReference type="InterPro" id="IPR038417">
    <property type="entry name" value="Alpga-gal_N_sf"/>
</dbReference>
<evidence type="ECO:0000256" key="7">
    <source>
        <dbReference type="SAM" id="SignalP"/>
    </source>
</evidence>